<evidence type="ECO:0000313" key="3">
    <source>
        <dbReference type="Proteomes" id="UP000005104"/>
    </source>
</evidence>
<sequence length="427" mass="46738">MSQMTYNEIFSRLVKASYNGTLEQEIKEIEAGGNETTKEYIYYAMGNGDQEKVVFQINGCEGTCPEEDHNCEAACLFDAIIRDMEGKVVIQDRNCTHCGQCIDTCSYNSLIDKKEFIPLIDLLKKKEVAVYAIVAPAIVGQFGDQVTMGQLRAAFKHLGFYGMVEVALFADILSLKEALEFDHAVHTEEDFVLTSCCCPIWVGMVKRVYHKLTPHILPSVSPMVACGRGIKRLHPEAKVVFVGPCIAKKAEAKEKDIRDAVDAVLTFEEVKQIFEATGINPADMEDIPSGHSSAGGRIYARTGGVTKAISDTLDQLRPDKPIRIKAVQADGIQECKELLRSINSGDIKANFYEGMGCAGGCVGGPKALLKSELGTIHVNAYGLSAEAHTPLNNPYILELLNRLDIKDVNSLLEGESAAIFQRDFTAG</sequence>
<dbReference type="EMBL" id="CM001441">
    <property type="protein sequence ID" value="EHQ88513.1"/>
    <property type="molecule type" value="Genomic_DNA"/>
</dbReference>
<protein>
    <submittedName>
        <fullName evidence="2">Iron only hydrogenase large subunit</fullName>
    </submittedName>
</protein>
<dbReference type="AlphaFoldDB" id="H5Y2V6"/>
<dbReference type="eggNOG" id="COG4624">
    <property type="taxonomic scope" value="Bacteria"/>
</dbReference>
<dbReference type="RefSeq" id="WP_007781007.1">
    <property type="nucleotide sequence ID" value="NZ_CM001441.1"/>
</dbReference>
<dbReference type="SUPFAM" id="SSF53920">
    <property type="entry name" value="Fe-only hydrogenase"/>
    <property type="match status" value="1"/>
</dbReference>
<feature type="domain" description="4Fe-4S ferredoxin-type" evidence="1">
    <location>
        <begin position="86"/>
        <end position="115"/>
    </location>
</feature>
<gene>
    <name evidence="2" type="ORF">DesyoDRAFT_1355</name>
</gene>
<dbReference type="InterPro" id="IPR050340">
    <property type="entry name" value="Cytosolic_Fe-S_CAF"/>
</dbReference>
<organism evidence="2 3">
    <name type="scientific">Desulfosporosinus youngiae DSM 17734</name>
    <dbReference type="NCBI Taxonomy" id="768710"/>
    <lineage>
        <taxon>Bacteria</taxon>
        <taxon>Bacillati</taxon>
        <taxon>Bacillota</taxon>
        <taxon>Clostridia</taxon>
        <taxon>Eubacteriales</taxon>
        <taxon>Desulfitobacteriaceae</taxon>
        <taxon>Desulfosporosinus</taxon>
    </lineage>
</organism>
<dbReference type="OrthoDB" id="9798098at2"/>
<dbReference type="Gene3D" id="3.40.950.10">
    <property type="entry name" value="Fe-only Hydrogenase (Larger Subunit), Chain L, domain 3"/>
    <property type="match status" value="1"/>
</dbReference>
<dbReference type="HOGENOM" id="CLU_039046_2_0_9"/>
<dbReference type="Pfam" id="PF02906">
    <property type="entry name" value="Fe_hyd_lg_C"/>
    <property type="match status" value="1"/>
</dbReference>
<dbReference type="STRING" id="768710.DesyoDRAFT_1355"/>
<dbReference type="PANTHER" id="PTHR11615">
    <property type="entry name" value="NITRATE, FORMATE, IRON DEHYDROGENASE"/>
    <property type="match status" value="1"/>
</dbReference>
<proteinExistence type="predicted"/>
<evidence type="ECO:0000313" key="2">
    <source>
        <dbReference type="EMBL" id="EHQ88513.1"/>
    </source>
</evidence>
<keyword evidence="3" id="KW-1185">Reference proteome</keyword>
<accession>H5Y2V6</accession>
<dbReference type="PROSITE" id="PS51379">
    <property type="entry name" value="4FE4S_FER_2"/>
    <property type="match status" value="1"/>
</dbReference>
<evidence type="ECO:0000259" key="1">
    <source>
        <dbReference type="PROSITE" id="PS51379"/>
    </source>
</evidence>
<dbReference type="InterPro" id="IPR004108">
    <property type="entry name" value="Fe_hydrogenase_lsu_C"/>
</dbReference>
<name>H5Y2V6_9FIRM</name>
<dbReference type="SUPFAM" id="SSF54862">
    <property type="entry name" value="4Fe-4S ferredoxins"/>
    <property type="match status" value="1"/>
</dbReference>
<reference evidence="2 3" key="1">
    <citation type="submission" date="2011-11" db="EMBL/GenBank/DDBJ databases">
        <title>The Noncontiguous Finished genome of Desulfosporosinus youngiae DSM 17734.</title>
        <authorList>
            <consortium name="US DOE Joint Genome Institute (JGI-PGF)"/>
            <person name="Lucas S."/>
            <person name="Han J."/>
            <person name="Lapidus A."/>
            <person name="Cheng J.-F."/>
            <person name="Goodwin L."/>
            <person name="Pitluck S."/>
            <person name="Peters L."/>
            <person name="Ovchinnikova G."/>
            <person name="Lu M."/>
            <person name="Land M.L."/>
            <person name="Hauser L."/>
            <person name="Pester M."/>
            <person name="Spring S."/>
            <person name="Ollivier B."/>
            <person name="Rattei T."/>
            <person name="Klenk H.-P."/>
            <person name="Wagner M."/>
            <person name="Loy A."/>
            <person name="Woyke T.J."/>
        </authorList>
    </citation>
    <scope>NUCLEOTIDE SEQUENCE [LARGE SCALE GENOMIC DNA]</scope>
    <source>
        <strain evidence="2 3">DSM 17734</strain>
    </source>
</reference>
<dbReference type="InterPro" id="IPR017896">
    <property type="entry name" value="4Fe4S_Fe-S-bd"/>
</dbReference>
<dbReference type="eggNOG" id="COG1142">
    <property type="taxonomic scope" value="Bacteria"/>
</dbReference>
<dbReference type="Proteomes" id="UP000005104">
    <property type="component" value="Chromosome"/>
</dbReference>
<dbReference type="Gene3D" id="3.30.70.20">
    <property type="match status" value="1"/>
</dbReference>
<dbReference type="InterPro" id="IPR009016">
    <property type="entry name" value="Fe_hydrogenase"/>
</dbReference>